<dbReference type="Proteomes" id="UP001283361">
    <property type="component" value="Unassembled WGS sequence"/>
</dbReference>
<gene>
    <name evidence="2" type="ORF">RRG08_031058</name>
</gene>
<dbReference type="EMBL" id="JAWDGP010004062">
    <property type="protein sequence ID" value="KAK3768265.1"/>
    <property type="molecule type" value="Genomic_DNA"/>
</dbReference>
<sequence length="186" mass="20873">MTNSLRLPVFTSQVGSSDWICMWRRITKAKTPTGSQSLSGHCHILTSGPSRPPIALNQTTVNIFITSGRSNCCTAAVNMAEQDSFMARLASTVYGRFRKYKCWQLDVNDQRTIDNHDVLNFKLNTSTTSTTAKLIRRNETTFQLEVKITRLQWRSEHRVFPDKTQASRSSGAGRMREIGKGPCPAS</sequence>
<protein>
    <submittedName>
        <fullName evidence="2">Uncharacterized protein</fullName>
    </submittedName>
</protein>
<dbReference type="AlphaFoldDB" id="A0AAE0ZFJ6"/>
<evidence type="ECO:0000313" key="3">
    <source>
        <dbReference type="Proteomes" id="UP001283361"/>
    </source>
</evidence>
<name>A0AAE0ZFJ6_9GAST</name>
<keyword evidence="3" id="KW-1185">Reference proteome</keyword>
<evidence type="ECO:0000256" key="1">
    <source>
        <dbReference type="SAM" id="MobiDB-lite"/>
    </source>
</evidence>
<feature type="region of interest" description="Disordered" evidence="1">
    <location>
        <begin position="161"/>
        <end position="186"/>
    </location>
</feature>
<organism evidence="2 3">
    <name type="scientific">Elysia crispata</name>
    <name type="common">lettuce slug</name>
    <dbReference type="NCBI Taxonomy" id="231223"/>
    <lineage>
        <taxon>Eukaryota</taxon>
        <taxon>Metazoa</taxon>
        <taxon>Spiralia</taxon>
        <taxon>Lophotrochozoa</taxon>
        <taxon>Mollusca</taxon>
        <taxon>Gastropoda</taxon>
        <taxon>Heterobranchia</taxon>
        <taxon>Euthyneura</taxon>
        <taxon>Panpulmonata</taxon>
        <taxon>Sacoglossa</taxon>
        <taxon>Placobranchoidea</taxon>
        <taxon>Plakobranchidae</taxon>
        <taxon>Elysia</taxon>
    </lineage>
</organism>
<proteinExistence type="predicted"/>
<accession>A0AAE0ZFJ6</accession>
<evidence type="ECO:0000313" key="2">
    <source>
        <dbReference type="EMBL" id="KAK3768265.1"/>
    </source>
</evidence>
<reference evidence="2" key="1">
    <citation type="journal article" date="2023" name="G3 (Bethesda)">
        <title>A reference genome for the long-term kleptoplast-retaining sea slug Elysia crispata morphotype clarki.</title>
        <authorList>
            <person name="Eastman K.E."/>
            <person name="Pendleton A.L."/>
            <person name="Shaikh M.A."/>
            <person name="Suttiyut T."/>
            <person name="Ogas R."/>
            <person name="Tomko P."/>
            <person name="Gavelis G."/>
            <person name="Widhalm J.R."/>
            <person name="Wisecaver J.H."/>
        </authorList>
    </citation>
    <scope>NUCLEOTIDE SEQUENCE</scope>
    <source>
        <strain evidence="2">ECLA1</strain>
    </source>
</reference>
<comment type="caution">
    <text evidence="2">The sequence shown here is derived from an EMBL/GenBank/DDBJ whole genome shotgun (WGS) entry which is preliminary data.</text>
</comment>